<dbReference type="GO" id="GO:0034315">
    <property type="term" value="P:regulation of Arp2/3 complex-mediated actin nucleation"/>
    <property type="evidence" value="ECO:0007669"/>
    <property type="project" value="TreeGrafter"/>
</dbReference>
<gene>
    <name evidence="4" type="ORF">ANCCAN_05728</name>
</gene>
<dbReference type="InterPro" id="IPR030798">
    <property type="entry name" value="Arfaptin_fam"/>
</dbReference>
<dbReference type="GO" id="GO:0005543">
    <property type="term" value="F:phospholipid binding"/>
    <property type="evidence" value="ECO:0007669"/>
    <property type="project" value="TreeGrafter"/>
</dbReference>
<reference evidence="4 5" key="1">
    <citation type="submission" date="2014-10" db="EMBL/GenBank/DDBJ databases">
        <title>Draft genome of the hookworm Ancylostoma caninum.</title>
        <authorList>
            <person name="Mitreva M."/>
        </authorList>
    </citation>
    <scope>NUCLEOTIDE SEQUENCE [LARGE SCALE GENOMIC DNA]</scope>
    <source>
        <strain evidence="4 5">Baltimore</strain>
    </source>
</reference>
<keyword evidence="5" id="KW-1185">Reference proteome</keyword>
<keyword evidence="1" id="KW-0175">Coiled coil</keyword>
<dbReference type="AlphaFoldDB" id="A0A368GUZ2"/>
<evidence type="ECO:0000313" key="4">
    <source>
        <dbReference type="EMBL" id="RCN48183.1"/>
    </source>
</evidence>
<dbReference type="OrthoDB" id="9994780at2759"/>
<dbReference type="Gene3D" id="1.20.1270.60">
    <property type="entry name" value="Arfaptin homology (AH) domain/BAR domain"/>
    <property type="match status" value="1"/>
</dbReference>
<dbReference type="SUPFAM" id="SSF103657">
    <property type="entry name" value="BAR/IMD domain-like"/>
    <property type="match status" value="1"/>
</dbReference>
<dbReference type="GO" id="GO:0006886">
    <property type="term" value="P:intracellular protein transport"/>
    <property type="evidence" value="ECO:0007669"/>
    <property type="project" value="TreeGrafter"/>
</dbReference>
<dbReference type="EMBL" id="JOJR01000050">
    <property type="protein sequence ID" value="RCN48183.1"/>
    <property type="molecule type" value="Genomic_DNA"/>
</dbReference>
<dbReference type="GO" id="GO:0032588">
    <property type="term" value="C:trans-Golgi network membrane"/>
    <property type="evidence" value="ECO:0007669"/>
    <property type="project" value="TreeGrafter"/>
</dbReference>
<dbReference type="Pfam" id="PF00071">
    <property type="entry name" value="Ras"/>
    <property type="match status" value="1"/>
</dbReference>
<dbReference type="Pfam" id="PF06456">
    <property type="entry name" value="Arfaptin"/>
    <property type="match status" value="1"/>
</dbReference>
<sequence>METIGDDKVPIVIVGNKVDLQHASRVVTKEDGAKLAQKWKAAFIETSAKDNTMMSEGSQIFQPSAAARHDPHPPSPPGASDGADVMSRFPNLPKMAEAVGNVDVVAKVESLKKWTIGTFKNSKQQLLEHMGKIDKTVDTEFEKECENIKDLHRRYGSVVTASREFTNLLTQLSQAEKNLAESLHSLSLKETAIKSQVTTTSDSMRRIADDAAALENCLRYFLSSIETLHGKTIVDTLDTIYATEAARIEYDVYRHELDSLQSQATASPTAIQVASERATQQRDKYERLKADVRVKLRLLEENRVQVMTKQLEKLQGALAAYFSGNAELLASSVAELCSLSVPTSSLLL</sequence>
<dbReference type="InterPro" id="IPR001806">
    <property type="entry name" value="Small_GTPase"/>
</dbReference>
<feature type="region of interest" description="Disordered" evidence="2">
    <location>
        <begin position="64"/>
        <end position="83"/>
    </location>
</feature>
<dbReference type="FunFam" id="1.20.1270.60:FF:000085">
    <property type="entry name" value="Predicted protein"/>
    <property type="match status" value="1"/>
</dbReference>
<proteinExistence type="predicted"/>
<evidence type="ECO:0000313" key="5">
    <source>
        <dbReference type="Proteomes" id="UP000252519"/>
    </source>
</evidence>
<dbReference type="STRING" id="29170.A0A368GUZ2"/>
<comment type="caution">
    <text evidence="4">The sequence shown here is derived from an EMBL/GenBank/DDBJ whole genome shotgun (WGS) entry which is preliminary data.</text>
</comment>
<name>A0A368GUZ2_ANCCA</name>
<dbReference type="PROSITE" id="PS50870">
    <property type="entry name" value="AH"/>
    <property type="match status" value="1"/>
</dbReference>
<dbReference type="PROSITE" id="PS51419">
    <property type="entry name" value="RAB"/>
    <property type="match status" value="1"/>
</dbReference>
<dbReference type="InterPro" id="IPR027417">
    <property type="entry name" value="P-loop_NTPase"/>
</dbReference>
<dbReference type="SMART" id="SM01015">
    <property type="entry name" value="Arfaptin"/>
    <property type="match status" value="1"/>
</dbReference>
<feature type="domain" description="AH" evidence="3">
    <location>
        <begin position="136"/>
        <end position="334"/>
    </location>
</feature>
<dbReference type="Gene3D" id="3.40.50.300">
    <property type="entry name" value="P-loop containing nucleotide triphosphate hydrolases"/>
    <property type="match status" value="1"/>
</dbReference>
<dbReference type="GO" id="GO:0019904">
    <property type="term" value="F:protein domain specific binding"/>
    <property type="evidence" value="ECO:0007669"/>
    <property type="project" value="InterPro"/>
</dbReference>
<evidence type="ECO:0000259" key="3">
    <source>
        <dbReference type="PROSITE" id="PS50870"/>
    </source>
</evidence>
<evidence type="ECO:0000256" key="1">
    <source>
        <dbReference type="SAM" id="Coils"/>
    </source>
</evidence>
<feature type="coiled-coil region" evidence="1">
    <location>
        <begin position="243"/>
        <end position="302"/>
    </location>
</feature>
<organism evidence="4 5">
    <name type="scientific">Ancylostoma caninum</name>
    <name type="common">Dog hookworm</name>
    <dbReference type="NCBI Taxonomy" id="29170"/>
    <lineage>
        <taxon>Eukaryota</taxon>
        <taxon>Metazoa</taxon>
        <taxon>Ecdysozoa</taxon>
        <taxon>Nematoda</taxon>
        <taxon>Chromadorea</taxon>
        <taxon>Rhabditida</taxon>
        <taxon>Rhabditina</taxon>
        <taxon>Rhabditomorpha</taxon>
        <taxon>Strongyloidea</taxon>
        <taxon>Ancylostomatidae</taxon>
        <taxon>Ancylostomatinae</taxon>
        <taxon>Ancylostoma</taxon>
    </lineage>
</organism>
<dbReference type="PANTHER" id="PTHR12141:SF5">
    <property type="entry name" value="ARFAPTIN"/>
    <property type="match status" value="1"/>
</dbReference>
<dbReference type="InterPro" id="IPR010504">
    <property type="entry name" value="AH_dom"/>
</dbReference>
<dbReference type="PANTHER" id="PTHR12141">
    <property type="entry name" value="ARFAPTIN-RELATED"/>
    <property type="match status" value="1"/>
</dbReference>
<dbReference type="PROSITE" id="PS51421">
    <property type="entry name" value="RAS"/>
    <property type="match status" value="1"/>
</dbReference>
<dbReference type="Proteomes" id="UP000252519">
    <property type="component" value="Unassembled WGS sequence"/>
</dbReference>
<dbReference type="SUPFAM" id="SSF52540">
    <property type="entry name" value="P-loop containing nucleoside triphosphate hydrolases"/>
    <property type="match status" value="1"/>
</dbReference>
<accession>A0A368GUZ2</accession>
<evidence type="ECO:0000256" key="2">
    <source>
        <dbReference type="SAM" id="MobiDB-lite"/>
    </source>
</evidence>
<dbReference type="GO" id="GO:0005525">
    <property type="term" value="F:GTP binding"/>
    <property type="evidence" value="ECO:0007669"/>
    <property type="project" value="InterPro"/>
</dbReference>
<dbReference type="GO" id="GO:0003924">
    <property type="term" value="F:GTPase activity"/>
    <property type="evidence" value="ECO:0007669"/>
    <property type="project" value="InterPro"/>
</dbReference>
<dbReference type="InterPro" id="IPR027267">
    <property type="entry name" value="AH/BAR_dom_sf"/>
</dbReference>
<protein>
    <recommendedName>
        <fullName evidence="3">AH domain-containing protein</fullName>
    </recommendedName>
</protein>